<dbReference type="PANTHER" id="PTHR30511:SF0">
    <property type="entry name" value="ALANINE RACEMASE, CATABOLIC-RELATED"/>
    <property type="match status" value="1"/>
</dbReference>
<keyword evidence="4 5" id="KW-0413">Isomerase</keyword>
<evidence type="ECO:0000259" key="8">
    <source>
        <dbReference type="SMART" id="SM01005"/>
    </source>
</evidence>
<dbReference type="InterPro" id="IPR001608">
    <property type="entry name" value="Ala_racemase_N"/>
</dbReference>
<evidence type="ECO:0000256" key="5">
    <source>
        <dbReference type="HAMAP-Rule" id="MF_01201"/>
    </source>
</evidence>
<dbReference type="HAMAP" id="MF_01201">
    <property type="entry name" value="Ala_racemase"/>
    <property type="match status" value="1"/>
</dbReference>
<feature type="binding site" evidence="5 7">
    <location>
        <position position="315"/>
    </location>
    <ligand>
        <name>substrate</name>
    </ligand>
</feature>
<evidence type="ECO:0000256" key="3">
    <source>
        <dbReference type="ARBA" id="ARBA00022898"/>
    </source>
</evidence>
<feature type="active site" description="Proton acceptor; specific for D-alanine" evidence="5">
    <location>
        <position position="40"/>
    </location>
</feature>
<comment type="caution">
    <text evidence="9">The sequence shown here is derived from an EMBL/GenBank/DDBJ whole genome shotgun (WGS) entry which is preliminary data.</text>
</comment>
<dbReference type="InterPro" id="IPR009006">
    <property type="entry name" value="Ala_racemase/Decarboxylase_C"/>
</dbReference>
<dbReference type="EMBL" id="QCXQ01000007">
    <property type="protein sequence ID" value="PWF99306.1"/>
    <property type="molecule type" value="Genomic_DNA"/>
</dbReference>
<comment type="pathway">
    <text evidence="5">Amino-acid biosynthesis; D-alanine biosynthesis; D-alanine from L-alanine: step 1/1.</text>
</comment>
<comment type="function">
    <text evidence="5">Catalyzes the interconversion of L-alanine and D-alanine. May also act on other amino acids.</text>
</comment>
<dbReference type="GO" id="GO:0005829">
    <property type="term" value="C:cytosol"/>
    <property type="evidence" value="ECO:0007669"/>
    <property type="project" value="TreeGrafter"/>
</dbReference>
<evidence type="ECO:0000256" key="4">
    <source>
        <dbReference type="ARBA" id="ARBA00023235"/>
    </source>
</evidence>
<accession>A0A2V1MW39</accession>
<evidence type="ECO:0000256" key="6">
    <source>
        <dbReference type="PIRSR" id="PIRSR600821-50"/>
    </source>
</evidence>
<dbReference type="RefSeq" id="WP_109251113.1">
    <property type="nucleotide sequence ID" value="NZ_QCXQ01000007.1"/>
</dbReference>
<dbReference type="CDD" id="cd00430">
    <property type="entry name" value="PLPDE_III_AR"/>
    <property type="match status" value="1"/>
</dbReference>
<dbReference type="Gene3D" id="2.40.37.10">
    <property type="entry name" value="Lyase, Ornithine Decarboxylase, Chain A, domain 1"/>
    <property type="match status" value="1"/>
</dbReference>
<dbReference type="UniPathway" id="UPA00042">
    <property type="reaction ID" value="UER00497"/>
</dbReference>
<evidence type="ECO:0000256" key="7">
    <source>
        <dbReference type="PIRSR" id="PIRSR600821-52"/>
    </source>
</evidence>
<evidence type="ECO:0000256" key="2">
    <source>
        <dbReference type="ARBA" id="ARBA00001933"/>
    </source>
</evidence>
<dbReference type="FunFam" id="3.20.20.10:FF:000002">
    <property type="entry name" value="Alanine racemase"/>
    <property type="match status" value="1"/>
</dbReference>
<dbReference type="SMART" id="SM01005">
    <property type="entry name" value="Ala_racemase_C"/>
    <property type="match status" value="1"/>
</dbReference>
<dbReference type="GO" id="GO:0030170">
    <property type="term" value="F:pyridoxal phosphate binding"/>
    <property type="evidence" value="ECO:0007669"/>
    <property type="project" value="UniProtKB-UniRule"/>
</dbReference>
<comment type="cofactor">
    <cofactor evidence="2 5 6">
        <name>pyridoxal 5'-phosphate</name>
        <dbReference type="ChEBI" id="CHEBI:597326"/>
    </cofactor>
</comment>
<dbReference type="Proteomes" id="UP000245080">
    <property type="component" value="Unassembled WGS sequence"/>
</dbReference>
<gene>
    <name evidence="9" type="ORF">DCM90_09365</name>
</gene>
<feature type="modified residue" description="N6-(pyridoxal phosphate)lysine" evidence="5 6">
    <location>
        <position position="40"/>
    </location>
</feature>
<dbReference type="InterPro" id="IPR000821">
    <property type="entry name" value="Ala_racemase"/>
</dbReference>
<comment type="similarity">
    <text evidence="5">Belongs to the alanine racemase family.</text>
</comment>
<dbReference type="Pfam" id="PF00842">
    <property type="entry name" value="Ala_racemase_C"/>
    <property type="match status" value="1"/>
</dbReference>
<name>A0A2V1MW39_9LACO</name>
<dbReference type="InterPro" id="IPR011079">
    <property type="entry name" value="Ala_racemase_C"/>
</dbReference>
<evidence type="ECO:0000313" key="10">
    <source>
        <dbReference type="Proteomes" id="UP000245080"/>
    </source>
</evidence>
<dbReference type="InterPro" id="IPR020622">
    <property type="entry name" value="Ala_racemase_pyridoxalP-BS"/>
</dbReference>
<organism evidence="9 10">
    <name type="scientific">Levilactobacillus bambusae</name>
    <dbReference type="NCBI Taxonomy" id="2024736"/>
    <lineage>
        <taxon>Bacteria</taxon>
        <taxon>Bacillati</taxon>
        <taxon>Bacillota</taxon>
        <taxon>Bacilli</taxon>
        <taxon>Lactobacillales</taxon>
        <taxon>Lactobacillaceae</taxon>
        <taxon>Levilactobacillus</taxon>
    </lineage>
</organism>
<dbReference type="PROSITE" id="PS00395">
    <property type="entry name" value="ALANINE_RACEMASE"/>
    <property type="match status" value="1"/>
</dbReference>
<dbReference type="Pfam" id="PF01168">
    <property type="entry name" value="Ala_racemase_N"/>
    <property type="match status" value="1"/>
</dbReference>
<dbReference type="GO" id="GO:0030632">
    <property type="term" value="P:D-alanine biosynthetic process"/>
    <property type="evidence" value="ECO:0007669"/>
    <property type="project" value="UniProtKB-UniRule"/>
</dbReference>
<dbReference type="FunFam" id="2.40.37.10:FF:000006">
    <property type="entry name" value="Alanine racemase"/>
    <property type="match status" value="1"/>
</dbReference>
<keyword evidence="10" id="KW-1185">Reference proteome</keyword>
<dbReference type="NCBIfam" id="TIGR00492">
    <property type="entry name" value="alr"/>
    <property type="match status" value="1"/>
</dbReference>
<dbReference type="AlphaFoldDB" id="A0A2V1MW39"/>
<dbReference type="OrthoDB" id="9813814at2"/>
<feature type="binding site" evidence="5 7">
    <location>
        <position position="139"/>
    </location>
    <ligand>
        <name>substrate</name>
    </ligand>
</feature>
<proteinExistence type="inferred from homology"/>
<dbReference type="Gene3D" id="3.20.20.10">
    <property type="entry name" value="Alanine racemase"/>
    <property type="match status" value="1"/>
</dbReference>
<keyword evidence="3 5" id="KW-0663">Pyridoxal phosphate</keyword>
<evidence type="ECO:0000313" key="9">
    <source>
        <dbReference type="EMBL" id="PWF99306.1"/>
    </source>
</evidence>
<dbReference type="PANTHER" id="PTHR30511">
    <property type="entry name" value="ALANINE RACEMASE"/>
    <property type="match status" value="1"/>
</dbReference>
<evidence type="ECO:0000256" key="1">
    <source>
        <dbReference type="ARBA" id="ARBA00000316"/>
    </source>
</evidence>
<dbReference type="InterPro" id="IPR029066">
    <property type="entry name" value="PLP-binding_barrel"/>
</dbReference>
<dbReference type="SUPFAM" id="SSF51419">
    <property type="entry name" value="PLP-binding barrel"/>
    <property type="match status" value="1"/>
</dbReference>
<comment type="catalytic activity">
    <reaction evidence="1 5">
        <text>L-alanine = D-alanine</text>
        <dbReference type="Rhea" id="RHEA:20249"/>
        <dbReference type="ChEBI" id="CHEBI:57416"/>
        <dbReference type="ChEBI" id="CHEBI:57972"/>
        <dbReference type="EC" id="5.1.1.1"/>
    </reaction>
</comment>
<sequence length="373" mass="41242">MISGKHRPTVLTVDQRAIRHNINHEVKRLDDHSELWMVVKANGYGHGATQVARAALEAGATGFCVAVLDEALELRDAGFTQPILVLGITTPEYAPLMAQRNISATVGSTEWLTAAMTYLQTAQLGRLNVHFGLDTGMGRIGFQTPAELRTAVDYLDEHEQQFNFEGIFTHFATADDPDDTYFKTQYQRWEGFMAQLSHRPRYVHVSNSATSLWHAACNGNLIRFGVAGYGLNPSGGAIQPPYELEPAMGLVSQLTFSKYVEAGRSIGYGATYTTSQPEWIGTVPIGYADGYERRLQGFDVLVDGQRCEIVGRICMDQLMIRLPKAYEPGTPVTLIGSDGNQTITMQDVATYCETIHYEIACGFTARVPRVYQN</sequence>
<dbReference type="GO" id="GO:0009252">
    <property type="term" value="P:peptidoglycan biosynthetic process"/>
    <property type="evidence" value="ECO:0007669"/>
    <property type="project" value="TreeGrafter"/>
</dbReference>
<dbReference type="PRINTS" id="PR00992">
    <property type="entry name" value="ALARACEMASE"/>
</dbReference>
<dbReference type="EC" id="5.1.1.1" evidence="5"/>
<dbReference type="SUPFAM" id="SSF50621">
    <property type="entry name" value="Alanine racemase C-terminal domain-like"/>
    <property type="match status" value="1"/>
</dbReference>
<reference evidence="9 10" key="1">
    <citation type="journal article" date="2018" name="Int. J. Syst. Evol. Microbiol.">
        <title>Lactobacillus bambusae sp. nov., isolated from a traditional fermented Ma-bamboo shoots of Taiwan.</title>
        <authorList>
            <person name="Wang L.-T."/>
        </authorList>
    </citation>
    <scope>NUCLEOTIDE SEQUENCE [LARGE SCALE GENOMIC DNA]</scope>
    <source>
        <strain evidence="9 10">BS-W1</strain>
    </source>
</reference>
<dbReference type="GO" id="GO:0008784">
    <property type="term" value="F:alanine racemase activity"/>
    <property type="evidence" value="ECO:0007669"/>
    <property type="project" value="UniProtKB-UniRule"/>
</dbReference>
<protein>
    <recommendedName>
        <fullName evidence="5">Alanine racemase</fullName>
        <ecNumber evidence="5">5.1.1.1</ecNumber>
    </recommendedName>
</protein>
<feature type="domain" description="Alanine racemase C-terminal" evidence="8">
    <location>
        <begin position="247"/>
        <end position="372"/>
    </location>
</feature>
<feature type="active site" description="Proton acceptor; specific for L-alanine" evidence="5">
    <location>
        <position position="268"/>
    </location>
</feature>